<proteinExistence type="predicted"/>
<dbReference type="SFLD" id="SFLDS00001">
    <property type="entry name" value="Enolase"/>
    <property type="match status" value="1"/>
</dbReference>
<dbReference type="InterPro" id="IPR036849">
    <property type="entry name" value="Enolase-like_C_sf"/>
</dbReference>
<dbReference type="InterPro" id="IPR046945">
    <property type="entry name" value="RHMD-like"/>
</dbReference>
<dbReference type="Gene3D" id="3.30.390.10">
    <property type="entry name" value="Enolase-like, N-terminal domain"/>
    <property type="match status" value="1"/>
</dbReference>
<keyword evidence="2" id="KW-0479">Metal-binding</keyword>
<evidence type="ECO:0000256" key="1">
    <source>
        <dbReference type="ARBA" id="ARBA00001946"/>
    </source>
</evidence>
<dbReference type="PANTHER" id="PTHR13794:SF58">
    <property type="entry name" value="MITOCHONDRIAL ENOLASE SUPERFAMILY MEMBER 1"/>
    <property type="match status" value="1"/>
</dbReference>
<keyword evidence="6" id="KW-1185">Reference proteome</keyword>
<evidence type="ECO:0000256" key="3">
    <source>
        <dbReference type="ARBA" id="ARBA00022842"/>
    </source>
</evidence>
<organism evidence="5 6">
    <name type="scientific">Dongia mobilis</name>
    <dbReference type="NCBI Taxonomy" id="578943"/>
    <lineage>
        <taxon>Bacteria</taxon>
        <taxon>Pseudomonadati</taxon>
        <taxon>Pseudomonadota</taxon>
        <taxon>Alphaproteobacteria</taxon>
        <taxon>Rhodospirillales</taxon>
        <taxon>Dongiaceae</taxon>
        <taxon>Dongia</taxon>
    </lineage>
</organism>
<dbReference type="Pfam" id="PF13378">
    <property type="entry name" value="MR_MLE_C"/>
    <property type="match status" value="1"/>
</dbReference>
<comment type="cofactor">
    <cofactor evidence="1">
        <name>Mg(2+)</name>
        <dbReference type="ChEBI" id="CHEBI:18420"/>
    </cofactor>
</comment>
<evidence type="ECO:0000259" key="4">
    <source>
        <dbReference type="SMART" id="SM00922"/>
    </source>
</evidence>
<dbReference type="GO" id="GO:0009063">
    <property type="term" value="P:amino acid catabolic process"/>
    <property type="evidence" value="ECO:0007669"/>
    <property type="project" value="InterPro"/>
</dbReference>
<keyword evidence="3" id="KW-0460">Magnesium</keyword>
<dbReference type="GO" id="GO:0000287">
    <property type="term" value="F:magnesium ion binding"/>
    <property type="evidence" value="ECO:0007669"/>
    <property type="project" value="UniProtKB-ARBA"/>
</dbReference>
<evidence type="ECO:0000313" key="5">
    <source>
        <dbReference type="EMBL" id="TDQ82357.1"/>
    </source>
</evidence>
<evidence type="ECO:0000256" key="2">
    <source>
        <dbReference type="ARBA" id="ARBA00022723"/>
    </source>
</evidence>
<dbReference type="SFLD" id="SFLDG00179">
    <property type="entry name" value="mandelate_racemase"/>
    <property type="match status" value="1"/>
</dbReference>
<dbReference type="PROSITE" id="PS00908">
    <property type="entry name" value="MR_MLE_1"/>
    <property type="match status" value="1"/>
</dbReference>
<name>A0A4R6WS11_9PROT</name>
<dbReference type="InterPro" id="IPR013342">
    <property type="entry name" value="Mandelate_racemase_C"/>
</dbReference>
<comment type="caution">
    <text evidence="5">The sequence shown here is derived from an EMBL/GenBank/DDBJ whole genome shotgun (WGS) entry which is preliminary data.</text>
</comment>
<dbReference type="SUPFAM" id="SSF54826">
    <property type="entry name" value="Enolase N-terminal domain-like"/>
    <property type="match status" value="1"/>
</dbReference>
<dbReference type="Proteomes" id="UP000295783">
    <property type="component" value="Unassembled WGS sequence"/>
</dbReference>
<gene>
    <name evidence="5" type="ORF">A8950_2180</name>
</gene>
<dbReference type="OrthoDB" id="5290054at2"/>
<dbReference type="InterPro" id="IPR018110">
    <property type="entry name" value="Mandel_Rmase/mucon_lact_enz_CS"/>
</dbReference>
<reference evidence="5 6" key="1">
    <citation type="submission" date="2019-03" db="EMBL/GenBank/DDBJ databases">
        <title>Genomic Encyclopedia of Type Strains, Phase III (KMG-III): the genomes of soil and plant-associated and newly described type strains.</title>
        <authorList>
            <person name="Whitman W."/>
        </authorList>
    </citation>
    <scope>NUCLEOTIDE SEQUENCE [LARGE SCALE GENOMIC DNA]</scope>
    <source>
        <strain evidence="5 6">CGMCC 1.7660</strain>
    </source>
</reference>
<dbReference type="PANTHER" id="PTHR13794">
    <property type="entry name" value="ENOLASE SUPERFAMILY, MANDELATE RACEMASE"/>
    <property type="match status" value="1"/>
</dbReference>
<evidence type="ECO:0000313" key="6">
    <source>
        <dbReference type="Proteomes" id="UP000295783"/>
    </source>
</evidence>
<dbReference type="InterPro" id="IPR029017">
    <property type="entry name" value="Enolase-like_N"/>
</dbReference>
<dbReference type="RefSeq" id="WP_133613646.1">
    <property type="nucleotide sequence ID" value="NZ_SNYW01000008.1"/>
</dbReference>
<dbReference type="GO" id="GO:0016836">
    <property type="term" value="F:hydro-lyase activity"/>
    <property type="evidence" value="ECO:0007669"/>
    <property type="project" value="TreeGrafter"/>
</dbReference>
<protein>
    <submittedName>
        <fullName evidence="5">Mandelate racemase</fullName>
    </submittedName>
</protein>
<dbReference type="Gene3D" id="3.20.20.120">
    <property type="entry name" value="Enolase-like C-terminal domain"/>
    <property type="match status" value="1"/>
</dbReference>
<dbReference type="PROSITE" id="PS00909">
    <property type="entry name" value="MR_MLE_2"/>
    <property type="match status" value="1"/>
</dbReference>
<dbReference type="Pfam" id="PF02746">
    <property type="entry name" value="MR_MLE_N"/>
    <property type="match status" value="1"/>
</dbReference>
<dbReference type="EMBL" id="SNYW01000008">
    <property type="protein sequence ID" value="TDQ82357.1"/>
    <property type="molecule type" value="Genomic_DNA"/>
</dbReference>
<sequence length="368" mass="38923">MPASQQTSRLAVRSARTRCVLVPLTIALGTSAAVVRNVPLLLLDLATGEGVVGKSYIFCYSPANARAIAGFIADAVELVRGQPAAPADIARKLGRRFALIGVTGSVRAALSAIDIALWDALGRLAGQPLATLLGANLRPLPAYDSRGLGLMAPEALAAETELLRAKGLRAVKLRLGYPTLSEDLTAVRTVRQVLPEGMPVMVDYNQALSPAEAVQRGHALAGEKIYWLEEPIRHDDYPGNALIARSVKVPLQIGENFNGPYAMLDAIAAGACTYVMPDVARIGGVTGWMQAAGIAAAKAIEMSSHLMPEISAHLLAASPTRHWLEYVDWADAILEEPMRIADGCAIAPEGPGLGFSWDEAKIGKLDAL</sequence>
<dbReference type="SUPFAM" id="SSF51604">
    <property type="entry name" value="Enolase C-terminal domain-like"/>
    <property type="match status" value="1"/>
</dbReference>
<dbReference type="AlphaFoldDB" id="A0A4R6WS11"/>
<dbReference type="InterPro" id="IPR029065">
    <property type="entry name" value="Enolase_C-like"/>
</dbReference>
<dbReference type="GO" id="GO:0016052">
    <property type="term" value="P:carbohydrate catabolic process"/>
    <property type="evidence" value="ECO:0007669"/>
    <property type="project" value="TreeGrafter"/>
</dbReference>
<dbReference type="SMART" id="SM00922">
    <property type="entry name" value="MR_MLE"/>
    <property type="match status" value="1"/>
</dbReference>
<feature type="domain" description="Mandelate racemase/muconate lactonizing enzyme C-terminal" evidence="4">
    <location>
        <begin position="153"/>
        <end position="250"/>
    </location>
</feature>
<accession>A0A4R6WS11</accession>
<dbReference type="InterPro" id="IPR013341">
    <property type="entry name" value="Mandelate_racemase_N_dom"/>
</dbReference>